<dbReference type="InterPro" id="IPR006074">
    <property type="entry name" value="GTP1-OBG_CS"/>
</dbReference>
<dbReference type="InterPro" id="IPR031662">
    <property type="entry name" value="GTP-binding_2"/>
</dbReference>
<dbReference type="InterPro" id="IPR006073">
    <property type="entry name" value="GTP-bd"/>
</dbReference>
<dbReference type="EMBL" id="BRXW01000544">
    <property type="protein sequence ID" value="GMH64641.1"/>
    <property type="molecule type" value="Genomic_DNA"/>
</dbReference>
<dbReference type="InterPro" id="IPR027417">
    <property type="entry name" value="P-loop_NTPase"/>
</dbReference>
<name>A0A9W7A2N6_9STRA</name>
<reference evidence="6" key="1">
    <citation type="journal article" date="2023" name="Commun. Biol.">
        <title>Genome analysis of Parmales, the sister group of diatoms, reveals the evolutionary specialization of diatoms from phago-mixotrophs to photoautotrophs.</title>
        <authorList>
            <person name="Ban H."/>
            <person name="Sato S."/>
            <person name="Yoshikawa S."/>
            <person name="Yamada K."/>
            <person name="Nakamura Y."/>
            <person name="Ichinomiya M."/>
            <person name="Sato N."/>
            <person name="Blanc-Mathieu R."/>
            <person name="Endo H."/>
            <person name="Kuwata A."/>
            <person name="Ogata H."/>
        </authorList>
    </citation>
    <scope>NUCLEOTIDE SEQUENCE [LARGE SCALE GENOMIC DNA]</scope>
    <source>
        <strain evidence="6">NIES 3700</strain>
    </source>
</reference>
<accession>A0A9W7A2N6</accession>
<dbReference type="FunFam" id="3.10.20.30:FF:000003">
    <property type="entry name" value="Developmentally-regulated GTP-binding protein 1"/>
    <property type="match status" value="1"/>
</dbReference>
<feature type="domain" description="OBG-type G" evidence="3">
    <location>
        <begin position="65"/>
        <end position="295"/>
    </location>
</feature>
<protein>
    <submittedName>
        <fullName evidence="5">Uncharacterized protein</fullName>
    </submittedName>
</protein>
<comment type="caution">
    <text evidence="5">The sequence shown here is derived from an EMBL/GenBank/DDBJ whole genome shotgun (WGS) entry which is preliminary data.</text>
</comment>
<feature type="domain" description="TGS" evidence="4">
    <location>
        <begin position="295"/>
        <end position="373"/>
    </location>
</feature>
<dbReference type="Gene3D" id="3.10.20.30">
    <property type="match status" value="1"/>
</dbReference>
<dbReference type="Proteomes" id="UP001165122">
    <property type="component" value="Unassembled WGS sequence"/>
</dbReference>
<dbReference type="FunFam" id="3.40.50.300:FF:001436">
    <property type="entry name" value="Developmentally-regulated GTP-binding protein"/>
    <property type="match status" value="1"/>
</dbReference>
<proteinExistence type="predicted"/>
<evidence type="ECO:0000256" key="1">
    <source>
        <dbReference type="ARBA" id="ARBA00022741"/>
    </source>
</evidence>
<dbReference type="SUPFAM" id="SSF52540">
    <property type="entry name" value="P-loop containing nucleoside triphosphate hydrolases"/>
    <property type="match status" value="1"/>
</dbReference>
<dbReference type="PANTHER" id="PTHR43127">
    <property type="entry name" value="DEVELOPMENTALLY-REGULATED GTP-BINDING PROTEIN 2"/>
    <property type="match status" value="1"/>
</dbReference>
<dbReference type="InterPro" id="IPR005225">
    <property type="entry name" value="Small_GTP-bd"/>
</dbReference>
<dbReference type="OrthoDB" id="603at2759"/>
<keyword evidence="6" id="KW-1185">Reference proteome</keyword>
<keyword evidence="1" id="KW-0547">Nucleotide-binding</keyword>
<sequence length="416" mass="46124">MGVLEKIKEIEDEMSRTQKNKATNYHLGTLKAKLAKLKSELLIGPSGGSGGAKEDGFDVQRSGDARVALIGFPSVGKSTLLSSLTETKSEAAGYEFTTLTCIPGNLYYKGTRIQVLDLPGIIEGAARGKGRGKEVIAVARSADLVLMVLDAQKEGLQRHRDILEAELESVGMRLNKSPPDVTIVKKTAGGVKFNSMVKLTKLGEDPQKVVMNILKVHKINNAEVLVREDVDVDQIIDVVVGNRKYVKCLYAYNKIDTITIEEVDGLARKPFSMVMSVNDNFNMEFLKAQIWEYLGLTRIYTKRKGQPPDLAEPVVLSTIRKGTSVESLCNNVSSHMRRDFNFAMVWGKSAKHAPQRCGLSHVLTDQDVVQVVTKTVKQARNDKNYQKLVEGFEQKYKDKKKKAAALKKKKVGKLQR</sequence>
<dbReference type="Pfam" id="PF16897">
    <property type="entry name" value="MMR_HSR1_Xtn"/>
    <property type="match status" value="1"/>
</dbReference>
<dbReference type="Pfam" id="PF02824">
    <property type="entry name" value="TGS"/>
    <property type="match status" value="1"/>
</dbReference>
<dbReference type="Gene3D" id="6.10.140.1070">
    <property type="match status" value="2"/>
</dbReference>
<dbReference type="CDD" id="cd01896">
    <property type="entry name" value="DRG"/>
    <property type="match status" value="1"/>
</dbReference>
<dbReference type="InterPro" id="IPR031167">
    <property type="entry name" value="G_OBG"/>
</dbReference>
<dbReference type="GO" id="GO:0005525">
    <property type="term" value="F:GTP binding"/>
    <property type="evidence" value="ECO:0007669"/>
    <property type="project" value="UniProtKB-KW"/>
</dbReference>
<evidence type="ECO:0000259" key="3">
    <source>
        <dbReference type="PROSITE" id="PS51710"/>
    </source>
</evidence>
<dbReference type="SUPFAM" id="SSF81271">
    <property type="entry name" value="TGS-like"/>
    <property type="match status" value="1"/>
</dbReference>
<dbReference type="PROSITE" id="PS51710">
    <property type="entry name" value="G_OBG"/>
    <property type="match status" value="1"/>
</dbReference>
<organism evidence="5 6">
    <name type="scientific">Triparma laevis f. longispina</name>
    <dbReference type="NCBI Taxonomy" id="1714387"/>
    <lineage>
        <taxon>Eukaryota</taxon>
        <taxon>Sar</taxon>
        <taxon>Stramenopiles</taxon>
        <taxon>Ochrophyta</taxon>
        <taxon>Bolidophyceae</taxon>
        <taxon>Parmales</taxon>
        <taxon>Triparmaceae</taxon>
        <taxon>Triparma</taxon>
    </lineage>
</organism>
<evidence type="ECO:0000313" key="6">
    <source>
        <dbReference type="Proteomes" id="UP001165122"/>
    </source>
</evidence>
<dbReference type="PROSITE" id="PS51880">
    <property type="entry name" value="TGS"/>
    <property type="match status" value="1"/>
</dbReference>
<dbReference type="PRINTS" id="PR00326">
    <property type="entry name" value="GTP1OBG"/>
</dbReference>
<dbReference type="AlphaFoldDB" id="A0A9W7A2N6"/>
<dbReference type="NCBIfam" id="TIGR00231">
    <property type="entry name" value="small_GTP"/>
    <property type="match status" value="1"/>
</dbReference>
<dbReference type="PROSITE" id="PS00905">
    <property type="entry name" value="GTP1_OBG"/>
    <property type="match status" value="1"/>
</dbReference>
<evidence type="ECO:0000256" key="2">
    <source>
        <dbReference type="ARBA" id="ARBA00023134"/>
    </source>
</evidence>
<evidence type="ECO:0000259" key="4">
    <source>
        <dbReference type="PROSITE" id="PS51880"/>
    </source>
</evidence>
<dbReference type="Pfam" id="PF01926">
    <property type="entry name" value="MMR_HSR1"/>
    <property type="match status" value="1"/>
</dbReference>
<evidence type="ECO:0000313" key="5">
    <source>
        <dbReference type="EMBL" id="GMH64641.1"/>
    </source>
</evidence>
<dbReference type="InterPro" id="IPR004095">
    <property type="entry name" value="TGS"/>
</dbReference>
<dbReference type="InterPro" id="IPR012675">
    <property type="entry name" value="Beta-grasp_dom_sf"/>
</dbReference>
<dbReference type="InterPro" id="IPR045001">
    <property type="entry name" value="DRG"/>
</dbReference>
<gene>
    <name evidence="5" type="ORF">TrLO_g9072</name>
</gene>
<keyword evidence="2" id="KW-0342">GTP-binding</keyword>
<dbReference type="InterPro" id="IPR012676">
    <property type="entry name" value="TGS-like"/>
</dbReference>
<dbReference type="GO" id="GO:0003924">
    <property type="term" value="F:GTPase activity"/>
    <property type="evidence" value="ECO:0007669"/>
    <property type="project" value="InterPro"/>
</dbReference>